<dbReference type="Proteomes" id="UP000019140">
    <property type="component" value="Unassembled WGS sequence"/>
</dbReference>
<organism evidence="1 2">
    <name type="scientific">Candidatus Entotheonella gemina</name>
    <dbReference type="NCBI Taxonomy" id="1429439"/>
    <lineage>
        <taxon>Bacteria</taxon>
        <taxon>Pseudomonadati</taxon>
        <taxon>Nitrospinota/Tectimicrobiota group</taxon>
        <taxon>Candidatus Tectimicrobiota</taxon>
        <taxon>Candidatus Entotheonellia</taxon>
        <taxon>Candidatus Entotheonellales</taxon>
        <taxon>Candidatus Entotheonellaceae</taxon>
        <taxon>Candidatus Entotheonella</taxon>
    </lineage>
</organism>
<proteinExistence type="predicted"/>
<accession>W4M5P3</accession>
<evidence type="ECO:0000313" key="2">
    <source>
        <dbReference type="Proteomes" id="UP000019140"/>
    </source>
</evidence>
<gene>
    <name evidence="1" type="ORF">ETSY2_24045</name>
</gene>
<keyword evidence="2" id="KW-1185">Reference proteome</keyword>
<evidence type="ECO:0000313" key="1">
    <source>
        <dbReference type="EMBL" id="ETX05251.1"/>
    </source>
</evidence>
<comment type="caution">
    <text evidence="1">The sequence shown here is derived from an EMBL/GenBank/DDBJ whole genome shotgun (WGS) entry which is preliminary data.</text>
</comment>
<dbReference type="EMBL" id="AZHX01001002">
    <property type="protein sequence ID" value="ETX05251.1"/>
    <property type="molecule type" value="Genomic_DNA"/>
</dbReference>
<dbReference type="HOGENOM" id="CLU_2932653_0_0_7"/>
<sequence length="60" mass="7216">MDDEITIPQKLNNLITCLCCSQEFFYLEMYFDYDSIFGTHRYDIFFGCNFVRSMTWGNFA</sequence>
<dbReference type="AlphaFoldDB" id="W4M5P3"/>
<reference evidence="1 2" key="1">
    <citation type="journal article" date="2014" name="Nature">
        <title>An environmental bacterial taxon with a large and distinct metabolic repertoire.</title>
        <authorList>
            <person name="Wilson M.C."/>
            <person name="Mori T."/>
            <person name="Ruckert C."/>
            <person name="Uria A.R."/>
            <person name="Helf M.J."/>
            <person name="Takada K."/>
            <person name="Gernert C."/>
            <person name="Steffens U.A."/>
            <person name="Heycke N."/>
            <person name="Schmitt S."/>
            <person name="Rinke C."/>
            <person name="Helfrich E.J."/>
            <person name="Brachmann A.O."/>
            <person name="Gurgui C."/>
            <person name="Wakimoto T."/>
            <person name="Kracht M."/>
            <person name="Crusemann M."/>
            <person name="Hentschel U."/>
            <person name="Abe I."/>
            <person name="Matsunaga S."/>
            <person name="Kalinowski J."/>
            <person name="Takeyama H."/>
            <person name="Piel J."/>
        </authorList>
    </citation>
    <scope>NUCLEOTIDE SEQUENCE [LARGE SCALE GENOMIC DNA]</scope>
    <source>
        <strain evidence="2">TSY2</strain>
    </source>
</reference>
<name>W4M5P3_9BACT</name>
<protein>
    <submittedName>
        <fullName evidence="1">Uncharacterized protein</fullName>
    </submittedName>
</protein>